<dbReference type="SMART" id="SM00833">
    <property type="entry name" value="CobW_C"/>
    <property type="match status" value="1"/>
</dbReference>
<accession>A0A562IQA0</accession>
<feature type="region of interest" description="Disordered" evidence="1">
    <location>
        <begin position="401"/>
        <end position="423"/>
    </location>
</feature>
<dbReference type="OrthoDB" id="9808822at2"/>
<dbReference type="InterPro" id="IPR051927">
    <property type="entry name" value="Zn_Chap_cDPG_Synth"/>
</dbReference>
<dbReference type="RefSeq" id="WP_153361224.1">
    <property type="nucleotide sequence ID" value="NZ_ML762503.1"/>
</dbReference>
<dbReference type="Pfam" id="PF07683">
    <property type="entry name" value="CobW_C"/>
    <property type="match status" value="1"/>
</dbReference>
<evidence type="ECO:0000259" key="2">
    <source>
        <dbReference type="SMART" id="SM00833"/>
    </source>
</evidence>
<name>A0A562IQA0_9ACTN</name>
<evidence type="ECO:0000313" key="3">
    <source>
        <dbReference type="EMBL" id="TWH73171.1"/>
    </source>
</evidence>
<protein>
    <submittedName>
        <fullName evidence="3">G3E family GTPase</fullName>
    </submittedName>
</protein>
<dbReference type="EMBL" id="VLKF01000001">
    <property type="protein sequence ID" value="TWH73171.1"/>
    <property type="molecule type" value="Genomic_DNA"/>
</dbReference>
<dbReference type="PANTHER" id="PTHR43603">
    <property type="entry name" value="COBW DOMAIN-CONTAINING PROTEIN DDB_G0274527"/>
    <property type="match status" value="1"/>
</dbReference>
<evidence type="ECO:0000313" key="4">
    <source>
        <dbReference type="Proteomes" id="UP000321490"/>
    </source>
</evidence>
<keyword evidence="4" id="KW-1185">Reference proteome</keyword>
<dbReference type="InterPro" id="IPR011629">
    <property type="entry name" value="CobW-like_C"/>
</dbReference>
<dbReference type="Proteomes" id="UP000321490">
    <property type="component" value="Unassembled WGS sequence"/>
</dbReference>
<evidence type="ECO:0000256" key="1">
    <source>
        <dbReference type="SAM" id="MobiDB-lite"/>
    </source>
</evidence>
<feature type="domain" description="CobW C-terminal" evidence="2">
    <location>
        <begin position="260"/>
        <end position="378"/>
    </location>
</feature>
<reference evidence="3 4" key="1">
    <citation type="submission" date="2019-07" db="EMBL/GenBank/DDBJ databases">
        <title>R&amp;d 2014.</title>
        <authorList>
            <person name="Klenk H.-P."/>
        </authorList>
    </citation>
    <scope>NUCLEOTIDE SEQUENCE [LARGE SCALE GENOMIC DNA]</scope>
    <source>
        <strain evidence="3 4">DSM 45764</strain>
    </source>
</reference>
<dbReference type="NCBIfam" id="NF047431">
    <property type="entry name" value="hiber_recruit"/>
    <property type="match status" value="1"/>
</dbReference>
<organism evidence="3 4">
    <name type="scientific">Modestobacter roseus</name>
    <dbReference type="NCBI Taxonomy" id="1181884"/>
    <lineage>
        <taxon>Bacteria</taxon>
        <taxon>Bacillati</taxon>
        <taxon>Actinomycetota</taxon>
        <taxon>Actinomycetes</taxon>
        <taxon>Geodermatophilales</taxon>
        <taxon>Geodermatophilaceae</taxon>
        <taxon>Modestobacter</taxon>
    </lineage>
</organism>
<proteinExistence type="predicted"/>
<dbReference type="PANTHER" id="PTHR43603:SF1">
    <property type="entry name" value="ZINC-REGULATED GTPASE METALLOPROTEIN ACTIVATOR 1"/>
    <property type="match status" value="1"/>
</dbReference>
<dbReference type="Pfam" id="PF02492">
    <property type="entry name" value="cobW"/>
    <property type="match status" value="1"/>
</dbReference>
<dbReference type="AlphaFoldDB" id="A0A562IQA0"/>
<gene>
    <name evidence="3" type="ORF">JD78_01694</name>
</gene>
<sequence>MTAPRTSLVLVTGLSRELTARAATPLLDRPGTVVVHHDVSGLDGGVVVRTLREAGPHGVTEHVAAIELAHGCLSCTLRLDLLPLLRTLGRRPDVSRVVLELDPALEPEHLCWSIENVVLDDLPDDGGTETAGDSVQVTGVLAALDAGSWFDAATGEEAMADVGLAATADDERTLAQVAIGQVESADAVLVAGQPADAWSGARLTAVLDRLLPGVPRARLGAVHPDALLTALPRDARRGRVSSPHDPLLAGQPPLDEDAGVGLVRFAADRPFHPERLHDALDVLLDGVVRTRGRLWLATQHDRAVWLESAGGGLRVGDAGPWLDTLGDDAELWAQVDPQRAAAAALRWDPVFGDRDVQLVVLTHRQSPMAITTTLFAALLTDAELAAGPDLWATWPDPFGEWHEDPCEASTPTDLHVTDREEHP</sequence>
<dbReference type="SUPFAM" id="SSF90002">
    <property type="entry name" value="Hypothetical protein YjiA, C-terminal domain"/>
    <property type="match status" value="1"/>
</dbReference>
<dbReference type="Gene3D" id="3.40.50.300">
    <property type="entry name" value="P-loop containing nucleotide triphosphate hydrolases"/>
    <property type="match status" value="1"/>
</dbReference>
<comment type="caution">
    <text evidence="3">The sequence shown here is derived from an EMBL/GenBank/DDBJ whole genome shotgun (WGS) entry which is preliminary data.</text>
</comment>
<dbReference type="InterPro" id="IPR027417">
    <property type="entry name" value="P-loop_NTPase"/>
</dbReference>
<dbReference type="InterPro" id="IPR003495">
    <property type="entry name" value="CobW/HypB/UreG_nucleotide-bd"/>
</dbReference>